<dbReference type="Gene3D" id="3.40.120.10">
    <property type="entry name" value="Alpha-D-Glucose-1,6-Bisphosphate, subunit A, domain 3"/>
    <property type="match status" value="3"/>
</dbReference>
<evidence type="ECO:0000259" key="10">
    <source>
        <dbReference type="Pfam" id="PF02879"/>
    </source>
</evidence>
<dbReference type="AlphaFoldDB" id="A0AAP2CM74"/>
<dbReference type="PROSITE" id="PS00710">
    <property type="entry name" value="PGM_PMM"/>
    <property type="match status" value="1"/>
</dbReference>
<dbReference type="InterPro" id="IPR016055">
    <property type="entry name" value="A-D-PHexomutase_a/b/a-I/II/III"/>
</dbReference>
<dbReference type="InterPro" id="IPR005846">
    <property type="entry name" value="A-D-PHexomutase_a/b/a-III"/>
</dbReference>
<dbReference type="InterPro" id="IPR005845">
    <property type="entry name" value="A-D-PHexomutase_a/b/a-II"/>
</dbReference>
<dbReference type="PANTHER" id="PTHR43771:SF1">
    <property type="entry name" value="PHOSPHOMANNOMUTASE"/>
    <property type="match status" value="1"/>
</dbReference>
<comment type="cofactor">
    <cofactor evidence="1">
        <name>Mg(2+)</name>
        <dbReference type="ChEBI" id="CHEBI:18420"/>
    </cofactor>
</comment>
<name>A0AAP2CM74_9RHOB</name>
<dbReference type="Gene3D" id="3.30.310.50">
    <property type="entry name" value="Alpha-D-phosphohexomutase, C-terminal domain"/>
    <property type="match status" value="1"/>
</dbReference>
<dbReference type="Pfam" id="PF02879">
    <property type="entry name" value="PGM_PMM_II"/>
    <property type="match status" value="1"/>
</dbReference>
<keyword evidence="6" id="KW-0413">Isomerase</keyword>
<feature type="domain" description="Alpha-D-phosphohexomutase alpha/beta/alpha" evidence="10">
    <location>
        <begin position="151"/>
        <end position="253"/>
    </location>
</feature>
<dbReference type="InterPro" id="IPR016066">
    <property type="entry name" value="A-D-PHexomutase_CS"/>
</dbReference>
<dbReference type="PANTHER" id="PTHR43771">
    <property type="entry name" value="PHOSPHOMANNOMUTASE"/>
    <property type="match status" value="1"/>
</dbReference>
<evidence type="ECO:0000256" key="4">
    <source>
        <dbReference type="ARBA" id="ARBA00022723"/>
    </source>
</evidence>
<dbReference type="InterPro" id="IPR005841">
    <property type="entry name" value="Alpha-D-phosphohexomutase_SF"/>
</dbReference>
<dbReference type="CDD" id="cd03089">
    <property type="entry name" value="PMM_PGM"/>
    <property type="match status" value="1"/>
</dbReference>
<evidence type="ECO:0000256" key="1">
    <source>
        <dbReference type="ARBA" id="ARBA00001946"/>
    </source>
</evidence>
<dbReference type="InterPro" id="IPR036900">
    <property type="entry name" value="A-D-PHexomutase_C_sf"/>
</dbReference>
<comment type="similarity">
    <text evidence="2 7">Belongs to the phosphohexose mutase family.</text>
</comment>
<dbReference type="PRINTS" id="PR00509">
    <property type="entry name" value="PGMPMM"/>
</dbReference>
<dbReference type="GO" id="GO:0000287">
    <property type="term" value="F:magnesium ion binding"/>
    <property type="evidence" value="ECO:0007669"/>
    <property type="project" value="InterPro"/>
</dbReference>
<dbReference type="GO" id="GO:0005975">
    <property type="term" value="P:carbohydrate metabolic process"/>
    <property type="evidence" value="ECO:0007669"/>
    <property type="project" value="InterPro"/>
</dbReference>
<evidence type="ECO:0000313" key="12">
    <source>
        <dbReference type="EMBL" id="MBT0956146.1"/>
    </source>
</evidence>
<dbReference type="SUPFAM" id="SSF53738">
    <property type="entry name" value="Phosphoglucomutase, first 3 domains"/>
    <property type="match status" value="3"/>
</dbReference>
<evidence type="ECO:0000256" key="3">
    <source>
        <dbReference type="ARBA" id="ARBA00022553"/>
    </source>
</evidence>
<sequence>MTDLTCFKSYDIRGQLGRDLDADICYRIGRAFVAVIDPGTVVVGRDARESSPELCDALARGLRDSGAHVIDIGSCGTEEVYFATSHFEAGGGLMVTASHNPIDYNGIKLVKAGSRPISAAEGLNEIKALAEANTFPEAEPGVIEARDPRADYVEKVLSFVDQSALKPLKILVNAGNGQAGPSFDAIARGLSGTPLEFVRMHHDPDSSFPNGIPNPLLPENQPVTAQALRDCGADFAVAWDGDFDRCFFFDETGRFIDGEYIVGLLAAAFLAKESGAKIVHDPRVMWNTVDIVAENGGEAVVSLTGHALIKAKMREVDAVYGGEMSAHHYFRNFMYCDSGMIPWLLVAELVSRSGKPLSSLVSDRMAKFPSSGERNFRLADPQAAIDAFEAEYLEGASLHDRLDGISVAYADWRANLRRSNTEPVVRLNVETRGDAVLCAEKTAEISALLERAGG</sequence>
<dbReference type="Pfam" id="PF02880">
    <property type="entry name" value="PGM_PMM_III"/>
    <property type="match status" value="1"/>
</dbReference>
<proteinExistence type="inferred from homology"/>
<protein>
    <submittedName>
        <fullName evidence="12">Phosphomannomutase</fullName>
    </submittedName>
</protein>
<comment type="caution">
    <text evidence="12">The sequence shown here is derived from an EMBL/GenBank/DDBJ whole genome shotgun (WGS) entry which is preliminary data.</text>
</comment>
<keyword evidence="3" id="KW-0597">Phosphoprotein</keyword>
<dbReference type="Pfam" id="PF02878">
    <property type="entry name" value="PGM_PMM_I"/>
    <property type="match status" value="1"/>
</dbReference>
<dbReference type="SUPFAM" id="SSF55957">
    <property type="entry name" value="Phosphoglucomutase, C-terminal domain"/>
    <property type="match status" value="1"/>
</dbReference>
<dbReference type="Pfam" id="PF00408">
    <property type="entry name" value="PGM_PMM_IV"/>
    <property type="match status" value="1"/>
</dbReference>
<gene>
    <name evidence="12" type="ORF">IV417_02000</name>
</gene>
<dbReference type="InterPro" id="IPR005844">
    <property type="entry name" value="A-D-PHexomutase_a/b/a-I"/>
</dbReference>
<keyword evidence="5 7" id="KW-0460">Magnesium</keyword>
<feature type="domain" description="Alpha-D-phosphohexomutase alpha/beta/alpha" evidence="9">
    <location>
        <begin position="7"/>
        <end position="135"/>
    </location>
</feature>
<evidence type="ECO:0000313" key="13">
    <source>
        <dbReference type="Proteomes" id="UP001315686"/>
    </source>
</evidence>
<feature type="domain" description="Alpha-D-phosphohexomutase C-terminal" evidence="8">
    <location>
        <begin position="375"/>
        <end position="435"/>
    </location>
</feature>
<evidence type="ECO:0000259" key="11">
    <source>
        <dbReference type="Pfam" id="PF02880"/>
    </source>
</evidence>
<dbReference type="RefSeq" id="WP_327792358.1">
    <property type="nucleotide sequence ID" value="NZ_JADQAZ010000001.1"/>
</dbReference>
<evidence type="ECO:0000259" key="9">
    <source>
        <dbReference type="Pfam" id="PF02878"/>
    </source>
</evidence>
<feature type="domain" description="Alpha-D-phosphohexomutase alpha/beta/alpha" evidence="11">
    <location>
        <begin position="257"/>
        <end position="368"/>
    </location>
</feature>
<evidence type="ECO:0000256" key="6">
    <source>
        <dbReference type="ARBA" id="ARBA00023235"/>
    </source>
</evidence>
<evidence type="ECO:0000256" key="7">
    <source>
        <dbReference type="RuleBase" id="RU004326"/>
    </source>
</evidence>
<accession>A0AAP2CM74</accession>
<dbReference type="GO" id="GO:0016868">
    <property type="term" value="F:intramolecular phosphotransferase activity"/>
    <property type="evidence" value="ECO:0007669"/>
    <property type="project" value="InterPro"/>
</dbReference>
<dbReference type="InterPro" id="IPR005843">
    <property type="entry name" value="A-D-PHexomutase_C"/>
</dbReference>
<organism evidence="12 13">
    <name type="scientific">Harenicola maris</name>
    <dbReference type="NCBI Taxonomy" id="2841044"/>
    <lineage>
        <taxon>Bacteria</taxon>
        <taxon>Pseudomonadati</taxon>
        <taxon>Pseudomonadota</taxon>
        <taxon>Alphaproteobacteria</taxon>
        <taxon>Rhodobacterales</taxon>
        <taxon>Paracoccaceae</taxon>
        <taxon>Harenicola</taxon>
    </lineage>
</organism>
<evidence type="ECO:0000256" key="2">
    <source>
        <dbReference type="ARBA" id="ARBA00010231"/>
    </source>
</evidence>
<evidence type="ECO:0000259" key="8">
    <source>
        <dbReference type="Pfam" id="PF00408"/>
    </source>
</evidence>
<reference evidence="12 13" key="1">
    <citation type="journal article" date="2021" name="Arch. Microbiol.">
        <title>Harenicola maris gen. nov., sp. nov. isolated from the Sea of Japan shallow sediments.</title>
        <authorList>
            <person name="Romanenko L.A."/>
            <person name="Kurilenko V.V."/>
            <person name="Chernysheva N.Y."/>
            <person name="Tekutyeva L.A."/>
            <person name="Velansky P.V."/>
            <person name="Svetashev V.I."/>
            <person name="Isaeva M.P."/>
        </authorList>
    </citation>
    <scope>NUCLEOTIDE SEQUENCE [LARGE SCALE GENOMIC DNA]</scope>
    <source>
        <strain evidence="12 13">KMM 3653</strain>
    </source>
</reference>
<dbReference type="Proteomes" id="UP001315686">
    <property type="component" value="Unassembled WGS sequence"/>
</dbReference>
<keyword evidence="13" id="KW-1185">Reference proteome</keyword>
<keyword evidence="4 7" id="KW-0479">Metal-binding</keyword>
<evidence type="ECO:0000256" key="5">
    <source>
        <dbReference type="ARBA" id="ARBA00022842"/>
    </source>
</evidence>
<dbReference type="EMBL" id="JADQAZ010000001">
    <property type="protein sequence ID" value="MBT0956146.1"/>
    <property type="molecule type" value="Genomic_DNA"/>
</dbReference>